<keyword evidence="4" id="KW-0378">Hydrolase</keyword>
<organism evidence="8 9">
    <name type="scientific">Sarocladium strictum</name>
    <name type="common">Black bundle disease fungus</name>
    <name type="synonym">Acremonium strictum</name>
    <dbReference type="NCBI Taxonomy" id="5046"/>
    <lineage>
        <taxon>Eukaryota</taxon>
        <taxon>Fungi</taxon>
        <taxon>Dikarya</taxon>
        <taxon>Ascomycota</taxon>
        <taxon>Pezizomycotina</taxon>
        <taxon>Sordariomycetes</taxon>
        <taxon>Hypocreomycetidae</taxon>
        <taxon>Hypocreales</taxon>
        <taxon>Sarocladiaceae</taxon>
        <taxon>Sarocladium</taxon>
    </lineage>
</organism>
<keyword evidence="5" id="KW-0720">Serine protease</keyword>
<dbReference type="Gene3D" id="3.40.50.1820">
    <property type="entry name" value="alpha/beta hydrolase"/>
    <property type="match status" value="1"/>
</dbReference>
<dbReference type="EMBL" id="JAPDFR010000001">
    <property type="protein sequence ID" value="KAK0391404.1"/>
    <property type="molecule type" value="Genomic_DNA"/>
</dbReference>
<dbReference type="AlphaFoldDB" id="A0AA39GRV7"/>
<dbReference type="Pfam" id="PF00326">
    <property type="entry name" value="Peptidase_S9"/>
    <property type="match status" value="1"/>
</dbReference>
<accession>A0AA39GRV7</accession>
<gene>
    <name evidence="8" type="ORF">NLU13_0904</name>
</gene>
<dbReference type="GO" id="GO:0006508">
    <property type="term" value="P:proteolysis"/>
    <property type="evidence" value="ECO:0007669"/>
    <property type="project" value="UniProtKB-KW"/>
</dbReference>
<keyword evidence="9" id="KW-1185">Reference proteome</keyword>
<comment type="similarity">
    <text evidence="1">Belongs to the peptidase S9C family.</text>
</comment>
<dbReference type="SUPFAM" id="SSF53474">
    <property type="entry name" value="alpha/beta-Hydrolases"/>
    <property type="match status" value="1"/>
</dbReference>
<dbReference type="PANTHER" id="PTHR42776">
    <property type="entry name" value="SERINE PEPTIDASE S9 FAMILY MEMBER"/>
    <property type="match status" value="1"/>
</dbReference>
<dbReference type="InterPro" id="IPR029058">
    <property type="entry name" value="AB_hydrolase_fold"/>
</dbReference>
<evidence type="ECO:0000259" key="7">
    <source>
        <dbReference type="Pfam" id="PF00326"/>
    </source>
</evidence>
<evidence type="ECO:0000256" key="5">
    <source>
        <dbReference type="ARBA" id="ARBA00022825"/>
    </source>
</evidence>
<proteinExistence type="inferred from homology"/>
<evidence type="ECO:0000313" key="9">
    <source>
        <dbReference type="Proteomes" id="UP001175261"/>
    </source>
</evidence>
<dbReference type="PANTHER" id="PTHR42776:SF13">
    <property type="entry name" value="DIPEPTIDYL-PEPTIDASE 5"/>
    <property type="match status" value="1"/>
</dbReference>
<dbReference type="Proteomes" id="UP001175261">
    <property type="component" value="Unassembled WGS sequence"/>
</dbReference>
<comment type="caution">
    <text evidence="8">The sequence shown here is derived from an EMBL/GenBank/DDBJ whole genome shotgun (WGS) entry which is preliminary data.</text>
</comment>
<reference evidence="8" key="1">
    <citation type="submission" date="2022-10" db="EMBL/GenBank/DDBJ databases">
        <title>Determination and structural analysis of whole genome sequence of Sarocladium strictum F4-1.</title>
        <authorList>
            <person name="Hu L."/>
            <person name="Jiang Y."/>
        </authorList>
    </citation>
    <scope>NUCLEOTIDE SEQUENCE</scope>
    <source>
        <strain evidence="8">F4-1</strain>
    </source>
</reference>
<evidence type="ECO:0000313" key="8">
    <source>
        <dbReference type="EMBL" id="KAK0391404.1"/>
    </source>
</evidence>
<evidence type="ECO:0000256" key="6">
    <source>
        <dbReference type="ARBA" id="ARBA00032829"/>
    </source>
</evidence>
<dbReference type="InterPro" id="IPR001375">
    <property type="entry name" value="Peptidase_S9_cat"/>
</dbReference>
<evidence type="ECO:0000256" key="1">
    <source>
        <dbReference type="ARBA" id="ARBA00010040"/>
    </source>
</evidence>
<feature type="domain" description="Peptidase S9 prolyl oligopeptidase catalytic" evidence="7">
    <location>
        <begin position="492"/>
        <end position="706"/>
    </location>
</feature>
<evidence type="ECO:0000256" key="2">
    <source>
        <dbReference type="ARBA" id="ARBA00022670"/>
    </source>
</evidence>
<evidence type="ECO:0000256" key="4">
    <source>
        <dbReference type="ARBA" id="ARBA00022801"/>
    </source>
</evidence>
<dbReference type="FunFam" id="3.40.50.1820:FF:000028">
    <property type="entry name" value="S9 family peptidase"/>
    <property type="match status" value="1"/>
</dbReference>
<keyword evidence="3" id="KW-0732">Signal</keyword>
<protein>
    <recommendedName>
        <fullName evidence="6">Dipeptidyl-peptidase V</fullName>
    </recommendedName>
</protein>
<dbReference type="GO" id="GO:0004252">
    <property type="term" value="F:serine-type endopeptidase activity"/>
    <property type="evidence" value="ECO:0007669"/>
    <property type="project" value="TreeGrafter"/>
</dbReference>
<sequence>MVSVQKLTAESMLAAPRRGPAVPNPKGTLALYTVSTHSFEEGKTVAEARVMDLSVSHGKSEQLWEDDKIAEALWIPGTDSQIVYLKYLEDRGFTQVKIADGGDVTKEHVLVKEIKAPVNSLKLKALDDGSIVFAVSGQVADDGTLYNPKAVKKRSTGRVFDSNEIRIWTQLHAEYRYSIWSSKLVQDKNGDWQLAGDLVNLITATDLDAPFGQSDSTLSPAHNYDIASHGIAFSARSLRKGIRAFYACDGWYVAVDSYLAAPAAAPRRIETKADGSSIENVRFTPDGERMAFLYHDPKDWFNAKLMMCTPDDLVPFDVFTDVLGYPGDDDSEPPTSFEFAGTGDEIIYSHHQAGRGLVSHLKLQDGAKPTQLTKLGSVAAFFPLVQGKWDRLLVTSSSFVDSSLYSIVTRRDQQPAYGASFAAIKDISSATKYGAKFGLEWDDMVEEFWYASAGGRPVQCWMIKPMGFDSTRKYPWILLPHGGPVSAWADAWSTRWNPALFAEQGYVVILPNITGSVGFGKEFVRRIDNEWGGRAFADLLSLLDVLEKRPYLDQSKAVLVGASYGGYLVSWFFGDKVAEKFCGAVWHDGIFSLPVLELQTDLLDPDATFAGPPYLWLNSANLEKSNPATPERLARWKHAPPTIVIHSEKDYRCPITEGLAAFNTLLAQGVPARFLTFPDEGHWVLGAENSKVWHEVVLGWMDRCVRGEVKRGDKDW</sequence>
<evidence type="ECO:0000256" key="3">
    <source>
        <dbReference type="ARBA" id="ARBA00022729"/>
    </source>
</evidence>
<dbReference type="SUPFAM" id="SSF82171">
    <property type="entry name" value="DPP6 N-terminal domain-like"/>
    <property type="match status" value="1"/>
</dbReference>
<name>A0AA39GRV7_SARSR</name>
<keyword evidence="2" id="KW-0645">Protease</keyword>